<accession>A0A2P2DID8</accession>
<evidence type="ECO:0000313" key="2">
    <source>
        <dbReference type="Proteomes" id="UP000245206"/>
    </source>
</evidence>
<dbReference type="OrthoDB" id="9866688at2"/>
<sequence length="137" mass="15005">MAAIQIKSQVALVEDSGVQVVLPEMITQNEFTKGALSEAIIIENSVSDTMVTPIAVSLESYPNTTCIVLKAEYAENDFPNGIKAGDRAKFQFRFDSGNWFEAYSVILEGYKPNSPEIQIRAQGTAKILVKRTVSATE</sequence>
<comment type="caution">
    <text evidence="1">The sequence shown here is derived from an EMBL/GenBank/DDBJ whole genome shotgun (WGS) entry which is preliminary data.</text>
</comment>
<organism evidence="1 2">
    <name type="scientific">Leptospira ellinghausenii</name>
    <dbReference type="NCBI Taxonomy" id="1917822"/>
    <lineage>
        <taxon>Bacteria</taxon>
        <taxon>Pseudomonadati</taxon>
        <taxon>Spirochaetota</taxon>
        <taxon>Spirochaetia</taxon>
        <taxon>Leptospirales</taxon>
        <taxon>Leptospiraceae</taxon>
        <taxon>Leptospira</taxon>
    </lineage>
</organism>
<name>A0A2P2DID8_9LEPT</name>
<reference evidence="2" key="1">
    <citation type="journal article" date="2019" name="Microbiol. Immunol.">
        <title>Molecular and phenotypic characterization of Leptospira johnsonii sp. nov., Leptospira ellinghausenii sp. nov. and Leptospira ryugenii sp. nov. isolated from soil and water in Japan.</title>
        <authorList>
            <person name="Masuzawa T."/>
            <person name="Saito M."/>
            <person name="Nakao R."/>
            <person name="Nikaido Y."/>
            <person name="Matsumoto M."/>
            <person name="Ogawa M."/>
            <person name="Yokoyama M."/>
            <person name="Hidaka Y."/>
            <person name="Tomita J."/>
            <person name="Sakakibara K."/>
            <person name="Suzuki K."/>
            <person name="Yasuda S."/>
            <person name="Sato H."/>
            <person name="Yamaguchi M."/>
            <person name="Yoshida S.I."/>
            <person name="Koizumi N."/>
            <person name="Kawamura Y."/>
        </authorList>
    </citation>
    <scope>NUCLEOTIDE SEQUENCE [LARGE SCALE GENOMIC DNA]</scope>
    <source>
        <strain evidence="2">E18</strain>
    </source>
</reference>
<protein>
    <submittedName>
        <fullName evidence="1">Uncharacterized protein</fullName>
    </submittedName>
</protein>
<dbReference type="RefSeq" id="WP_108961316.1">
    <property type="nucleotide sequence ID" value="NZ_BFAZ01000011.1"/>
</dbReference>
<gene>
    <name evidence="1" type="ORF">LPTSP2_36430</name>
</gene>
<dbReference type="EMBL" id="BFAZ01000011">
    <property type="protein sequence ID" value="GBF44340.1"/>
    <property type="molecule type" value="Genomic_DNA"/>
</dbReference>
<dbReference type="AlphaFoldDB" id="A0A2P2DID8"/>
<evidence type="ECO:0000313" key="1">
    <source>
        <dbReference type="EMBL" id="GBF44340.1"/>
    </source>
</evidence>
<keyword evidence="2" id="KW-1185">Reference proteome</keyword>
<proteinExistence type="predicted"/>
<dbReference type="Proteomes" id="UP000245206">
    <property type="component" value="Unassembled WGS sequence"/>
</dbReference>